<feature type="region of interest" description="Disordered" evidence="1">
    <location>
        <begin position="36"/>
        <end position="63"/>
    </location>
</feature>
<evidence type="ECO:0000313" key="2">
    <source>
        <dbReference type="EMBL" id="TNN86196.1"/>
    </source>
</evidence>
<name>A0A4Z2J7M7_9TELE</name>
<gene>
    <name evidence="2" type="ORF">EYF80_003613</name>
</gene>
<evidence type="ECO:0000313" key="3">
    <source>
        <dbReference type="Proteomes" id="UP000314294"/>
    </source>
</evidence>
<protein>
    <submittedName>
        <fullName evidence="2">Uncharacterized protein</fullName>
    </submittedName>
</protein>
<organism evidence="2 3">
    <name type="scientific">Liparis tanakae</name>
    <name type="common">Tanaka's snailfish</name>
    <dbReference type="NCBI Taxonomy" id="230148"/>
    <lineage>
        <taxon>Eukaryota</taxon>
        <taxon>Metazoa</taxon>
        <taxon>Chordata</taxon>
        <taxon>Craniata</taxon>
        <taxon>Vertebrata</taxon>
        <taxon>Euteleostomi</taxon>
        <taxon>Actinopterygii</taxon>
        <taxon>Neopterygii</taxon>
        <taxon>Teleostei</taxon>
        <taxon>Neoteleostei</taxon>
        <taxon>Acanthomorphata</taxon>
        <taxon>Eupercaria</taxon>
        <taxon>Perciformes</taxon>
        <taxon>Cottioidei</taxon>
        <taxon>Cottales</taxon>
        <taxon>Liparidae</taxon>
        <taxon>Liparis</taxon>
    </lineage>
</organism>
<accession>A0A4Z2J7M7</accession>
<keyword evidence="3" id="KW-1185">Reference proteome</keyword>
<dbReference type="AlphaFoldDB" id="A0A4Z2J7M7"/>
<evidence type="ECO:0000256" key="1">
    <source>
        <dbReference type="SAM" id="MobiDB-lite"/>
    </source>
</evidence>
<dbReference type="Proteomes" id="UP000314294">
    <property type="component" value="Unassembled WGS sequence"/>
</dbReference>
<feature type="compositionally biased region" description="Low complexity" evidence="1">
    <location>
        <begin position="43"/>
        <end position="52"/>
    </location>
</feature>
<dbReference type="EMBL" id="SRLO01000017">
    <property type="protein sequence ID" value="TNN86196.1"/>
    <property type="molecule type" value="Genomic_DNA"/>
</dbReference>
<reference evidence="2 3" key="1">
    <citation type="submission" date="2019-03" db="EMBL/GenBank/DDBJ databases">
        <title>First draft genome of Liparis tanakae, snailfish: a comprehensive survey of snailfish specific genes.</title>
        <authorList>
            <person name="Kim W."/>
            <person name="Song I."/>
            <person name="Jeong J.-H."/>
            <person name="Kim D."/>
            <person name="Kim S."/>
            <person name="Ryu S."/>
            <person name="Song J.Y."/>
            <person name="Lee S.K."/>
        </authorList>
    </citation>
    <scope>NUCLEOTIDE SEQUENCE [LARGE SCALE GENOMIC DNA]</scope>
    <source>
        <tissue evidence="2">Muscle</tissue>
    </source>
</reference>
<sequence length="99" mass="10520">MAGRVSPGTIPPVSLHLGSFAWLIRADRTAAPNLQSAVTRGNPSGPFSAASRPPAPPVRRCSGSGLSYPENVDALNNTEEFNLLGLVWFQAYSSQEKLP</sequence>
<proteinExistence type="predicted"/>
<comment type="caution">
    <text evidence="2">The sequence shown here is derived from an EMBL/GenBank/DDBJ whole genome shotgun (WGS) entry which is preliminary data.</text>
</comment>